<evidence type="ECO:0000313" key="3">
    <source>
        <dbReference type="EMBL" id="BAT59121.1"/>
    </source>
</evidence>
<dbReference type="SUPFAM" id="SSF55811">
    <property type="entry name" value="Nudix"/>
    <property type="match status" value="1"/>
</dbReference>
<dbReference type="GO" id="GO:0005737">
    <property type="term" value="C:cytoplasm"/>
    <property type="evidence" value="ECO:0007669"/>
    <property type="project" value="TreeGrafter"/>
</dbReference>
<sequence length="88" mass="9956">MSAHRVAAREAREEAGVEGSIQKRSLGSFKDAGGKDRVVVYALKVKKELKRWLEQGERKQKWLPILKATRKVDQKGLRAIMRQAAKAL</sequence>
<protein>
    <submittedName>
        <fullName evidence="3">Uncharacterized protein</fullName>
    </submittedName>
</protein>
<keyword evidence="1" id="KW-0479">Metal-binding</keyword>
<evidence type="ECO:0000256" key="1">
    <source>
        <dbReference type="ARBA" id="ARBA00022723"/>
    </source>
</evidence>
<dbReference type="KEGG" id="vgo:GJW-30_1_01650"/>
<dbReference type="Gene3D" id="3.90.79.10">
    <property type="entry name" value="Nucleoside Triphosphate Pyrophosphohydrolase"/>
    <property type="match status" value="1"/>
</dbReference>
<dbReference type="GO" id="GO:0046872">
    <property type="term" value="F:metal ion binding"/>
    <property type="evidence" value="ECO:0007669"/>
    <property type="project" value="UniProtKB-KW"/>
</dbReference>
<gene>
    <name evidence="3" type="ORF">GJW-30_1_01650</name>
</gene>
<dbReference type="AlphaFoldDB" id="A0A0S3PT31"/>
<keyword evidence="4" id="KW-1185">Reference proteome</keyword>
<proteinExistence type="predicted"/>
<keyword evidence="2" id="KW-0378">Hydrolase</keyword>
<dbReference type="Proteomes" id="UP000236884">
    <property type="component" value="Chromosome"/>
</dbReference>
<evidence type="ECO:0000313" key="4">
    <source>
        <dbReference type="Proteomes" id="UP000236884"/>
    </source>
</evidence>
<accession>A0A0S3PT31</accession>
<dbReference type="InterPro" id="IPR015797">
    <property type="entry name" value="NUDIX_hydrolase-like_dom_sf"/>
</dbReference>
<dbReference type="EMBL" id="AP014946">
    <property type="protein sequence ID" value="BAT59121.1"/>
    <property type="molecule type" value="Genomic_DNA"/>
</dbReference>
<dbReference type="PANTHER" id="PTHR12629">
    <property type="entry name" value="DIPHOSPHOINOSITOL POLYPHOSPHATE PHOSPHOHYDROLASE"/>
    <property type="match status" value="1"/>
</dbReference>
<dbReference type="PANTHER" id="PTHR12629:SF0">
    <property type="entry name" value="DIPHOSPHOINOSITOL-POLYPHOSPHATE DIPHOSPHATASE"/>
    <property type="match status" value="1"/>
</dbReference>
<dbReference type="GO" id="GO:0016787">
    <property type="term" value="F:hydrolase activity"/>
    <property type="evidence" value="ECO:0007669"/>
    <property type="project" value="UniProtKB-KW"/>
</dbReference>
<name>A0A0S3PT31_9BRAD</name>
<evidence type="ECO:0000256" key="2">
    <source>
        <dbReference type="ARBA" id="ARBA00022801"/>
    </source>
</evidence>
<organism evidence="3 4">
    <name type="scientific">Variibacter gotjawalensis</name>
    <dbReference type="NCBI Taxonomy" id="1333996"/>
    <lineage>
        <taxon>Bacteria</taxon>
        <taxon>Pseudomonadati</taxon>
        <taxon>Pseudomonadota</taxon>
        <taxon>Alphaproteobacteria</taxon>
        <taxon>Hyphomicrobiales</taxon>
        <taxon>Nitrobacteraceae</taxon>
        <taxon>Variibacter</taxon>
    </lineage>
</organism>
<reference evidence="3 4" key="1">
    <citation type="submission" date="2015-08" db="EMBL/GenBank/DDBJ databases">
        <title>Investigation of the bacterial diversity of lava forest soil.</title>
        <authorList>
            <person name="Lee J.S."/>
        </authorList>
    </citation>
    <scope>NUCLEOTIDE SEQUENCE [LARGE SCALE GENOMIC DNA]</scope>
    <source>
        <strain evidence="3 4">GJW-30</strain>
    </source>
</reference>